<evidence type="ECO:0008006" key="3">
    <source>
        <dbReference type="Google" id="ProtNLM"/>
    </source>
</evidence>
<dbReference type="RefSeq" id="WP_004788337.1">
    <property type="nucleotide sequence ID" value="NZ_KB849415.1"/>
</dbReference>
<evidence type="ECO:0000313" key="2">
    <source>
        <dbReference type="Proteomes" id="UP000013070"/>
    </source>
</evidence>
<keyword evidence="2" id="KW-1185">Reference proteome</keyword>
<organism evidence="1 2">
    <name type="scientific">Acinetobacter variabilis</name>
    <dbReference type="NCBI Taxonomy" id="70346"/>
    <lineage>
        <taxon>Bacteria</taxon>
        <taxon>Pseudomonadati</taxon>
        <taxon>Pseudomonadota</taxon>
        <taxon>Gammaproteobacteria</taxon>
        <taxon>Moraxellales</taxon>
        <taxon>Moraxellaceae</taxon>
        <taxon>Acinetobacter</taxon>
    </lineage>
</organism>
<evidence type="ECO:0000313" key="1">
    <source>
        <dbReference type="EMBL" id="ENV00915.1"/>
    </source>
</evidence>
<name>N8X187_9GAMM</name>
<comment type="caution">
    <text evidence="1">The sequence shown here is derived from an EMBL/GenBank/DDBJ whole genome shotgun (WGS) entry which is preliminary data.</text>
</comment>
<dbReference type="PATRIC" id="fig|1217710.3.peg.79"/>
<dbReference type="HOGENOM" id="CLU_2406664_0_0_6"/>
<sequence length="96" mass="11005">MGAQMKVEAKTYNAGDLADAYSEMLERNESIGYMLQVLQNEITLLPKLTGLDEIYFQSITRCFGVIEQLSYDNMQRMASSAEKFEEQFKKGYKALK</sequence>
<dbReference type="EMBL" id="APPE01000008">
    <property type="protein sequence ID" value="ENV00915.1"/>
    <property type="molecule type" value="Genomic_DNA"/>
</dbReference>
<proteinExistence type="predicted"/>
<gene>
    <name evidence="1" type="ORF">F969_00092</name>
</gene>
<accession>N8X187</accession>
<dbReference type="Proteomes" id="UP000013070">
    <property type="component" value="Unassembled WGS sequence"/>
</dbReference>
<protein>
    <recommendedName>
        <fullName evidence="3">Phasin domain-containing protein</fullName>
    </recommendedName>
</protein>
<dbReference type="AlphaFoldDB" id="N8X187"/>
<reference evidence="1 2" key="1">
    <citation type="submission" date="2013-02" db="EMBL/GenBank/DDBJ databases">
        <title>The Genome Sequence of Acinetobacter sp. NIPH 899.</title>
        <authorList>
            <consortium name="The Broad Institute Genome Sequencing Platform"/>
            <consortium name="The Broad Institute Genome Sequencing Center for Infectious Disease"/>
            <person name="Cerqueira G."/>
            <person name="Feldgarden M."/>
            <person name="Courvalin P."/>
            <person name="Perichon B."/>
            <person name="Grillot-Courvalin C."/>
            <person name="Clermont D."/>
            <person name="Rocha E."/>
            <person name="Yoon E.-J."/>
            <person name="Nemec A."/>
            <person name="Walker B."/>
            <person name="Young S.K."/>
            <person name="Zeng Q."/>
            <person name="Gargeya S."/>
            <person name="Fitzgerald M."/>
            <person name="Haas B."/>
            <person name="Abouelleil A."/>
            <person name="Alvarado L."/>
            <person name="Arachchi H.M."/>
            <person name="Berlin A.M."/>
            <person name="Chapman S.B."/>
            <person name="Dewar J."/>
            <person name="Goldberg J."/>
            <person name="Griggs A."/>
            <person name="Gujja S."/>
            <person name="Hansen M."/>
            <person name="Howarth C."/>
            <person name="Imamovic A."/>
            <person name="Larimer J."/>
            <person name="McCowan C."/>
            <person name="Murphy C."/>
            <person name="Neiman D."/>
            <person name="Pearson M."/>
            <person name="Priest M."/>
            <person name="Roberts A."/>
            <person name="Saif S."/>
            <person name="Shea T."/>
            <person name="Sisk P."/>
            <person name="Sykes S."/>
            <person name="Wortman J."/>
            <person name="Nusbaum C."/>
            <person name="Birren B."/>
        </authorList>
    </citation>
    <scope>NUCLEOTIDE SEQUENCE [LARGE SCALE GENOMIC DNA]</scope>
    <source>
        <strain evidence="1 2">NIPH 899</strain>
    </source>
</reference>